<dbReference type="EMBL" id="CM001743">
    <property type="protein sequence ID" value="KJB21348.1"/>
    <property type="molecule type" value="Genomic_DNA"/>
</dbReference>
<gene>
    <name evidence="2" type="ORF">B456_004G187500</name>
</gene>
<dbReference type="AlphaFoldDB" id="A0A0D2P3X4"/>
<dbReference type="Proteomes" id="UP000032304">
    <property type="component" value="Chromosome 4"/>
</dbReference>
<evidence type="ECO:0000313" key="3">
    <source>
        <dbReference type="Proteomes" id="UP000032304"/>
    </source>
</evidence>
<evidence type="ECO:0000313" key="2">
    <source>
        <dbReference type="EMBL" id="KJB21348.1"/>
    </source>
</evidence>
<organism evidence="2 3">
    <name type="scientific">Gossypium raimondii</name>
    <name type="common">Peruvian cotton</name>
    <name type="synonym">Gossypium klotzschianum subsp. raimondii</name>
    <dbReference type="NCBI Taxonomy" id="29730"/>
    <lineage>
        <taxon>Eukaryota</taxon>
        <taxon>Viridiplantae</taxon>
        <taxon>Streptophyta</taxon>
        <taxon>Embryophyta</taxon>
        <taxon>Tracheophyta</taxon>
        <taxon>Spermatophyta</taxon>
        <taxon>Magnoliopsida</taxon>
        <taxon>eudicotyledons</taxon>
        <taxon>Gunneridae</taxon>
        <taxon>Pentapetalae</taxon>
        <taxon>rosids</taxon>
        <taxon>malvids</taxon>
        <taxon>Malvales</taxon>
        <taxon>Malvaceae</taxon>
        <taxon>Malvoideae</taxon>
        <taxon>Gossypium</taxon>
    </lineage>
</organism>
<sequence>MILHLMLVCFALNCLHVTINKGTYICTDYVVIKVEDMFCLLDKIYVLFKPLDSFIMLSINRSCKIQNVGKFVCMVLMVEIFCCFIYMSCPMCS</sequence>
<keyword evidence="1" id="KW-0732">Signal</keyword>
<name>A0A0D2P3X4_GOSRA</name>
<dbReference type="Gramene" id="KJB21348">
    <property type="protein sequence ID" value="KJB21348"/>
    <property type="gene ID" value="B456_004G187500"/>
</dbReference>
<evidence type="ECO:0000256" key="1">
    <source>
        <dbReference type="SAM" id="SignalP"/>
    </source>
</evidence>
<keyword evidence="3" id="KW-1185">Reference proteome</keyword>
<protein>
    <recommendedName>
        <fullName evidence="4">Secreted protein</fullName>
    </recommendedName>
</protein>
<reference evidence="2 3" key="1">
    <citation type="journal article" date="2012" name="Nature">
        <title>Repeated polyploidization of Gossypium genomes and the evolution of spinnable cotton fibres.</title>
        <authorList>
            <person name="Paterson A.H."/>
            <person name="Wendel J.F."/>
            <person name="Gundlach H."/>
            <person name="Guo H."/>
            <person name="Jenkins J."/>
            <person name="Jin D."/>
            <person name="Llewellyn D."/>
            <person name="Showmaker K.C."/>
            <person name="Shu S."/>
            <person name="Udall J."/>
            <person name="Yoo M.J."/>
            <person name="Byers R."/>
            <person name="Chen W."/>
            <person name="Doron-Faigenboim A."/>
            <person name="Duke M.V."/>
            <person name="Gong L."/>
            <person name="Grimwood J."/>
            <person name="Grover C."/>
            <person name="Grupp K."/>
            <person name="Hu G."/>
            <person name="Lee T.H."/>
            <person name="Li J."/>
            <person name="Lin L."/>
            <person name="Liu T."/>
            <person name="Marler B.S."/>
            <person name="Page J.T."/>
            <person name="Roberts A.W."/>
            <person name="Romanel E."/>
            <person name="Sanders W.S."/>
            <person name="Szadkowski E."/>
            <person name="Tan X."/>
            <person name="Tang H."/>
            <person name="Xu C."/>
            <person name="Wang J."/>
            <person name="Wang Z."/>
            <person name="Zhang D."/>
            <person name="Zhang L."/>
            <person name="Ashrafi H."/>
            <person name="Bedon F."/>
            <person name="Bowers J.E."/>
            <person name="Brubaker C.L."/>
            <person name="Chee P.W."/>
            <person name="Das S."/>
            <person name="Gingle A.R."/>
            <person name="Haigler C.H."/>
            <person name="Harker D."/>
            <person name="Hoffmann L.V."/>
            <person name="Hovav R."/>
            <person name="Jones D.C."/>
            <person name="Lemke C."/>
            <person name="Mansoor S."/>
            <person name="ur Rahman M."/>
            <person name="Rainville L.N."/>
            <person name="Rambani A."/>
            <person name="Reddy U.K."/>
            <person name="Rong J.K."/>
            <person name="Saranga Y."/>
            <person name="Scheffler B.E."/>
            <person name="Scheffler J.A."/>
            <person name="Stelly D.M."/>
            <person name="Triplett B.A."/>
            <person name="Van Deynze A."/>
            <person name="Vaslin M.F."/>
            <person name="Waghmare V.N."/>
            <person name="Walford S.A."/>
            <person name="Wright R.J."/>
            <person name="Zaki E.A."/>
            <person name="Zhang T."/>
            <person name="Dennis E.S."/>
            <person name="Mayer K.F."/>
            <person name="Peterson D.G."/>
            <person name="Rokhsar D.S."/>
            <person name="Wang X."/>
            <person name="Schmutz J."/>
        </authorList>
    </citation>
    <scope>NUCLEOTIDE SEQUENCE [LARGE SCALE GENOMIC DNA]</scope>
</reference>
<feature type="signal peptide" evidence="1">
    <location>
        <begin position="1"/>
        <end position="22"/>
    </location>
</feature>
<accession>A0A0D2P3X4</accession>
<proteinExistence type="predicted"/>
<feature type="chain" id="PRO_5002249093" description="Secreted protein" evidence="1">
    <location>
        <begin position="23"/>
        <end position="93"/>
    </location>
</feature>
<evidence type="ECO:0008006" key="4">
    <source>
        <dbReference type="Google" id="ProtNLM"/>
    </source>
</evidence>